<dbReference type="SUPFAM" id="SSF51735">
    <property type="entry name" value="NAD(P)-binding Rossmann-fold domains"/>
    <property type="match status" value="1"/>
</dbReference>
<dbReference type="GO" id="GO:0047522">
    <property type="term" value="F:15-oxoprostaglandin 13-reductase [NAD(P)+] activity"/>
    <property type="evidence" value="ECO:0007669"/>
    <property type="project" value="TreeGrafter"/>
</dbReference>
<dbReference type="InterPro" id="IPR045010">
    <property type="entry name" value="MDR_fam"/>
</dbReference>
<protein>
    <submittedName>
        <fullName evidence="1">Prostaglandin reductase 1</fullName>
    </submittedName>
</protein>
<dbReference type="AlphaFoldDB" id="A0A8C2GQT8"/>
<proteinExistence type="predicted"/>
<dbReference type="InterPro" id="IPR036291">
    <property type="entry name" value="NAD(P)-bd_dom_sf"/>
</dbReference>
<evidence type="ECO:0000313" key="1">
    <source>
        <dbReference type="Ensembl" id="ENSCCRP00015111278.1"/>
    </source>
</evidence>
<reference evidence="1" key="1">
    <citation type="submission" date="2025-08" db="UniProtKB">
        <authorList>
            <consortium name="Ensembl"/>
        </authorList>
    </citation>
    <scope>IDENTIFICATION</scope>
</reference>
<accession>A0A8C2GQT8</accession>
<dbReference type="Ensembl" id="ENSCCRT00015114783.1">
    <property type="protein sequence ID" value="ENSCCRP00015111278.1"/>
    <property type="gene ID" value="ENSCCRG00015044092.1"/>
</dbReference>
<dbReference type="SUPFAM" id="SSF50129">
    <property type="entry name" value="GroES-like"/>
    <property type="match status" value="1"/>
</dbReference>
<evidence type="ECO:0000313" key="2">
    <source>
        <dbReference type="Proteomes" id="UP000694700"/>
    </source>
</evidence>
<sequence>DGSNITRVLDAWPQDVYLSRALGAIGMPGSVPNHRESLLVNAATGAVGSLAGQIAKLKGCKVVGSTGSDEKVTVSSLEEALKNASPEGYDCYFENSSLVKHRSRLLSICSSDYVYLSFLGPYPHLQMIFKQLKMEGFLVGRWEHKNEESLQRMLTWVQEGKLNCKEHVTVGFENMPAAFMGMLQGENIRKAIVKV</sequence>
<dbReference type="Proteomes" id="UP000694700">
    <property type="component" value="Unplaced"/>
</dbReference>
<dbReference type="Gene3D" id="3.40.50.720">
    <property type="entry name" value="NAD(P)-binding Rossmann-like Domain"/>
    <property type="match status" value="1"/>
</dbReference>
<dbReference type="InterPro" id="IPR011032">
    <property type="entry name" value="GroES-like_sf"/>
</dbReference>
<dbReference type="PANTHER" id="PTHR43205:SF7">
    <property type="entry name" value="PROSTAGLANDIN REDUCTASE 1"/>
    <property type="match status" value="1"/>
</dbReference>
<name>A0A8C2GQT8_CYPCA</name>
<dbReference type="PANTHER" id="PTHR43205">
    <property type="entry name" value="PROSTAGLANDIN REDUCTASE"/>
    <property type="match status" value="1"/>
</dbReference>
<dbReference type="GO" id="GO:0006693">
    <property type="term" value="P:prostaglandin metabolic process"/>
    <property type="evidence" value="ECO:0007669"/>
    <property type="project" value="TreeGrafter"/>
</dbReference>
<organism evidence="1 2">
    <name type="scientific">Cyprinus carpio</name>
    <name type="common">Common carp</name>
    <dbReference type="NCBI Taxonomy" id="7962"/>
    <lineage>
        <taxon>Eukaryota</taxon>
        <taxon>Metazoa</taxon>
        <taxon>Chordata</taxon>
        <taxon>Craniata</taxon>
        <taxon>Vertebrata</taxon>
        <taxon>Euteleostomi</taxon>
        <taxon>Actinopterygii</taxon>
        <taxon>Neopterygii</taxon>
        <taxon>Teleostei</taxon>
        <taxon>Ostariophysi</taxon>
        <taxon>Cypriniformes</taxon>
        <taxon>Cyprinidae</taxon>
        <taxon>Cyprininae</taxon>
        <taxon>Cyprinus</taxon>
    </lineage>
</organism>